<evidence type="ECO:0000313" key="9">
    <source>
        <dbReference type="EMBL" id="ORX49504.1"/>
    </source>
</evidence>
<dbReference type="GO" id="GO:0000324">
    <property type="term" value="C:fungal-type vacuole"/>
    <property type="evidence" value="ECO:0007669"/>
    <property type="project" value="TreeGrafter"/>
</dbReference>
<evidence type="ECO:0000313" key="10">
    <source>
        <dbReference type="Proteomes" id="UP000242146"/>
    </source>
</evidence>
<feature type="transmembrane region" description="Helical" evidence="8">
    <location>
        <begin position="479"/>
        <end position="498"/>
    </location>
</feature>
<feature type="transmembrane region" description="Helical" evidence="8">
    <location>
        <begin position="510"/>
        <end position="529"/>
    </location>
</feature>
<reference evidence="9 10" key="1">
    <citation type="submission" date="2016-07" db="EMBL/GenBank/DDBJ databases">
        <title>Pervasive Adenine N6-methylation of Active Genes in Fungi.</title>
        <authorList>
            <consortium name="DOE Joint Genome Institute"/>
            <person name="Mondo S.J."/>
            <person name="Dannebaum R.O."/>
            <person name="Kuo R.C."/>
            <person name="Labutti K."/>
            <person name="Haridas S."/>
            <person name="Kuo A."/>
            <person name="Salamov A."/>
            <person name="Ahrendt S.R."/>
            <person name="Lipzen A."/>
            <person name="Sullivan W."/>
            <person name="Andreopoulos W.B."/>
            <person name="Clum A."/>
            <person name="Lindquist E."/>
            <person name="Daum C."/>
            <person name="Ramamoorthy G.K."/>
            <person name="Gryganskyi A."/>
            <person name="Culley D."/>
            <person name="Magnuson J.K."/>
            <person name="James T.Y."/>
            <person name="O'Malley M.A."/>
            <person name="Stajich J.E."/>
            <person name="Spatafora J.W."/>
            <person name="Visel A."/>
            <person name="Grigoriev I.V."/>
        </authorList>
    </citation>
    <scope>NUCLEOTIDE SEQUENCE [LARGE SCALE GENOMIC DNA]</scope>
    <source>
        <strain evidence="9 10">NRRL 3301</strain>
    </source>
</reference>
<proteinExistence type="inferred from homology"/>
<dbReference type="Pfam" id="PF00860">
    <property type="entry name" value="Xan_ur_permease"/>
    <property type="match status" value="1"/>
</dbReference>
<dbReference type="PROSITE" id="PS01116">
    <property type="entry name" value="XANTH_URACIL_PERMASE"/>
    <property type="match status" value="1"/>
</dbReference>
<feature type="transmembrane region" description="Helical" evidence="8">
    <location>
        <begin position="131"/>
        <end position="147"/>
    </location>
</feature>
<feature type="transmembrane region" description="Helical" evidence="8">
    <location>
        <begin position="541"/>
        <end position="571"/>
    </location>
</feature>
<dbReference type="GO" id="GO:0005886">
    <property type="term" value="C:plasma membrane"/>
    <property type="evidence" value="ECO:0007669"/>
    <property type="project" value="TreeGrafter"/>
</dbReference>
<keyword evidence="10" id="KW-1185">Reference proteome</keyword>
<keyword evidence="6 8" id="KW-0472">Membrane</keyword>
<feature type="transmembrane region" description="Helical" evidence="8">
    <location>
        <begin position="450"/>
        <end position="473"/>
    </location>
</feature>
<feature type="compositionally biased region" description="Basic and acidic residues" evidence="7">
    <location>
        <begin position="600"/>
        <end position="609"/>
    </location>
</feature>
<evidence type="ECO:0000256" key="4">
    <source>
        <dbReference type="ARBA" id="ARBA00022692"/>
    </source>
</evidence>
<evidence type="ECO:0000256" key="6">
    <source>
        <dbReference type="ARBA" id="ARBA00023136"/>
    </source>
</evidence>
<comment type="caution">
    <text evidence="9">The sequence shown here is derived from an EMBL/GenBank/DDBJ whole genome shotgun (WGS) entry which is preliminary data.</text>
</comment>
<name>A0A1X2GAX0_9FUNG</name>
<dbReference type="InterPro" id="IPR006042">
    <property type="entry name" value="Xan_ur_permease"/>
</dbReference>
<protein>
    <submittedName>
        <fullName evidence="9">Xanthine/uracil permease</fullName>
    </submittedName>
</protein>
<feature type="region of interest" description="Disordered" evidence="7">
    <location>
        <begin position="1"/>
        <end position="23"/>
    </location>
</feature>
<feature type="transmembrane region" description="Helical" evidence="8">
    <location>
        <begin position="159"/>
        <end position="183"/>
    </location>
</feature>
<evidence type="ECO:0000256" key="3">
    <source>
        <dbReference type="ARBA" id="ARBA00022448"/>
    </source>
</evidence>
<keyword evidence="3" id="KW-0813">Transport</keyword>
<feature type="transmembrane region" description="Helical" evidence="8">
    <location>
        <begin position="299"/>
        <end position="317"/>
    </location>
</feature>
<evidence type="ECO:0000256" key="5">
    <source>
        <dbReference type="ARBA" id="ARBA00022989"/>
    </source>
</evidence>
<dbReference type="STRING" id="101127.A0A1X2GAX0"/>
<dbReference type="Proteomes" id="UP000242146">
    <property type="component" value="Unassembled WGS sequence"/>
</dbReference>
<dbReference type="OrthoDB" id="1641903at2759"/>
<comment type="similarity">
    <text evidence="2">Belongs to the nucleobase:cation symporter-2 (NCS2) (TC 2.A.40) family.</text>
</comment>
<evidence type="ECO:0000256" key="8">
    <source>
        <dbReference type="SAM" id="Phobius"/>
    </source>
</evidence>
<evidence type="ECO:0000256" key="7">
    <source>
        <dbReference type="SAM" id="MobiDB-lite"/>
    </source>
</evidence>
<keyword evidence="5 8" id="KW-1133">Transmembrane helix</keyword>
<feature type="region of interest" description="Disordered" evidence="7">
    <location>
        <begin position="600"/>
        <end position="624"/>
    </location>
</feature>
<dbReference type="InterPro" id="IPR006043">
    <property type="entry name" value="NCS2"/>
</dbReference>
<dbReference type="PANTHER" id="PTHR42810:SF2">
    <property type="entry name" value="PURINE PERMEASE C1399.01C-RELATED"/>
    <property type="match status" value="1"/>
</dbReference>
<accession>A0A1X2GAX0</accession>
<dbReference type="EMBL" id="MCGT01000026">
    <property type="protein sequence ID" value="ORX49504.1"/>
    <property type="molecule type" value="Genomic_DNA"/>
</dbReference>
<gene>
    <name evidence="9" type="ORF">DM01DRAFT_1325690</name>
</gene>
<feature type="transmembrane region" description="Helical" evidence="8">
    <location>
        <begin position="243"/>
        <end position="261"/>
    </location>
</feature>
<feature type="transmembrane region" description="Helical" evidence="8">
    <location>
        <begin position="355"/>
        <end position="379"/>
    </location>
</feature>
<evidence type="ECO:0000256" key="1">
    <source>
        <dbReference type="ARBA" id="ARBA00004141"/>
    </source>
</evidence>
<feature type="transmembrane region" description="Helical" evidence="8">
    <location>
        <begin position="104"/>
        <end position="125"/>
    </location>
</feature>
<keyword evidence="4 8" id="KW-0812">Transmembrane</keyword>
<feature type="compositionally biased region" description="Polar residues" evidence="7">
    <location>
        <begin position="1"/>
        <end position="12"/>
    </location>
</feature>
<dbReference type="GO" id="GO:0042907">
    <property type="term" value="F:xanthine transmembrane transporter activity"/>
    <property type="evidence" value="ECO:0007669"/>
    <property type="project" value="TreeGrafter"/>
</dbReference>
<feature type="transmembrane region" description="Helical" evidence="8">
    <location>
        <begin position="324"/>
        <end position="343"/>
    </location>
</feature>
<dbReference type="PANTHER" id="PTHR42810">
    <property type="entry name" value="PURINE PERMEASE C1399.01C-RELATED"/>
    <property type="match status" value="1"/>
</dbReference>
<sequence length="624" mass="67078">METSKTTPTSTLAAEDASASTKREFTAYEPVPEPALWRVVAGQVTTKEGWFGTMDWAGLCLPSIFIKDKSKKDAPFWGLNSRLPLTLAIVLGFQHRYTTLMKDLISGIVSPILLMSGTGSGSLNLEADDKQYLLSAALITSAIMSAIQITRFRLFRSRYYLGTGLLSVIGPNFASIAATQAVISNMYNTGYCPTEMLPDGSVNYLPCRQAWGAILGTSMVCSLFEIGISFLPPKTIRRLFPPIVSGTTILLIGCSVISTALQDWAGGAGPCSARPASGFFSKCPNIDAPHALPWGSPEYLGLGLSVFATIILIEFFGSAFMKNCQIVIGLIVGTIIAAATGYVDSSSITMAPPITFVWVKTFPISVYGPSIIPFLIVYLDNLLESIGDITATCDVSGVEVEGPAFEGRLQGGLLADGFCSLLAACMTITPQVCFAQNNTIIAASRCANRVAGYFCCLFVLLYGIFGKVSAVFLTIPASVLGGMNAFLFASVTVSGIRILAYLKWTRRDRFIVSCSLALGLGVLLTPRWFNYVLTYSGTNGAWAGFLSAIKTLVSTCYCIGSIMAIFLNLVVPQEWGTTSLAEEEQEIRDELDRVRNGFVKSDMDNDHSISETLPSSIPPSPTRP</sequence>
<comment type="subcellular location">
    <subcellularLocation>
        <location evidence="1">Membrane</location>
        <topology evidence="1">Multi-pass membrane protein</topology>
    </subcellularLocation>
</comment>
<feature type="transmembrane region" description="Helical" evidence="8">
    <location>
        <begin position="210"/>
        <end position="231"/>
    </location>
</feature>
<dbReference type="NCBIfam" id="TIGR00801">
    <property type="entry name" value="ncs2"/>
    <property type="match status" value="1"/>
</dbReference>
<organism evidence="9 10">
    <name type="scientific">Hesseltinella vesiculosa</name>
    <dbReference type="NCBI Taxonomy" id="101127"/>
    <lineage>
        <taxon>Eukaryota</taxon>
        <taxon>Fungi</taxon>
        <taxon>Fungi incertae sedis</taxon>
        <taxon>Mucoromycota</taxon>
        <taxon>Mucoromycotina</taxon>
        <taxon>Mucoromycetes</taxon>
        <taxon>Mucorales</taxon>
        <taxon>Cunninghamellaceae</taxon>
        <taxon>Hesseltinella</taxon>
    </lineage>
</organism>
<dbReference type="AlphaFoldDB" id="A0A1X2GAX0"/>
<evidence type="ECO:0000256" key="2">
    <source>
        <dbReference type="ARBA" id="ARBA00008821"/>
    </source>
</evidence>